<dbReference type="NCBIfam" id="NF007225">
    <property type="entry name" value="PRK09643.1"/>
    <property type="match status" value="1"/>
</dbReference>
<evidence type="ECO:0000256" key="3">
    <source>
        <dbReference type="ARBA" id="ARBA00023082"/>
    </source>
</evidence>
<dbReference type="NCBIfam" id="TIGR02937">
    <property type="entry name" value="sigma70-ECF"/>
    <property type="match status" value="1"/>
</dbReference>
<keyword evidence="2" id="KW-0805">Transcription regulation</keyword>
<dbReference type="Proteomes" id="UP000319818">
    <property type="component" value="Unassembled WGS sequence"/>
</dbReference>
<dbReference type="InterPro" id="IPR007627">
    <property type="entry name" value="RNA_pol_sigma70_r2"/>
</dbReference>
<organism evidence="8 9">
    <name type="scientific">Pseudonocardia cypriaca</name>
    <dbReference type="NCBI Taxonomy" id="882449"/>
    <lineage>
        <taxon>Bacteria</taxon>
        <taxon>Bacillati</taxon>
        <taxon>Actinomycetota</taxon>
        <taxon>Actinomycetes</taxon>
        <taxon>Pseudonocardiales</taxon>
        <taxon>Pseudonocardiaceae</taxon>
        <taxon>Pseudonocardia</taxon>
    </lineage>
</organism>
<sequence length="182" mass="20196">MGAPSDAELLAAHRSGDPHAFGELVARYRNRLWGVAVRTLHHPEDAADVVQEALVSAYRRAGTYRGEASVRTWLHRILVNACIDRLRKDGRHNTVPLLPDVEPRERRPDVAVDVVTRLSVIDALAELPAHQRVAVVLVDVQGWPVDEVAEVLEVPVGTVKSRCARGRVRLGALLGHLREEER</sequence>
<gene>
    <name evidence="8" type="ORF">FB388_7448</name>
</gene>
<keyword evidence="3" id="KW-0731">Sigma factor</keyword>
<dbReference type="GO" id="GO:0003677">
    <property type="term" value="F:DNA binding"/>
    <property type="evidence" value="ECO:0007669"/>
    <property type="project" value="UniProtKB-KW"/>
</dbReference>
<proteinExistence type="inferred from homology"/>
<dbReference type="CDD" id="cd06171">
    <property type="entry name" value="Sigma70_r4"/>
    <property type="match status" value="1"/>
</dbReference>
<evidence type="ECO:0000313" key="9">
    <source>
        <dbReference type="Proteomes" id="UP000319818"/>
    </source>
</evidence>
<dbReference type="Gene3D" id="1.10.1740.10">
    <property type="match status" value="1"/>
</dbReference>
<evidence type="ECO:0000259" key="6">
    <source>
        <dbReference type="Pfam" id="PF04542"/>
    </source>
</evidence>
<dbReference type="SUPFAM" id="SSF88659">
    <property type="entry name" value="Sigma3 and sigma4 domains of RNA polymerase sigma factors"/>
    <property type="match status" value="1"/>
</dbReference>
<dbReference type="InterPro" id="IPR013325">
    <property type="entry name" value="RNA_pol_sigma_r2"/>
</dbReference>
<evidence type="ECO:0000313" key="8">
    <source>
        <dbReference type="EMBL" id="TQM36002.1"/>
    </source>
</evidence>
<dbReference type="SUPFAM" id="SSF88946">
    <property type="entry name" value="Sigma2 domain of RNA polymerase sigma factors"/>
    <property type="match status" value="1"/>
</dbReference>
<feature type="domain" description="RNA polymerase sigma factor 70 region 4 type 2" evidence="7">
    <location>
        <begin position="118"/>
        <end position="170"/>
    </location>
</feature>
<dbReference type="RefSeq" id="WP_142107283.1">
    <property type="nucleotide sequence ID" value="NZ_VFPH01000003.1"/>
</dbReference>
<dbReference type="InterPro" id="IPR014284">
    <property type="entry name" value="RNA_pol_sigma-70_dom"/>
</dbReference>
<dbReference type="Pfam" id="PF04542">
    <property type="entry name" value="Sigma70_r2"/>
    <property type="match status" value="1"/>
</dbReference>
<evidence type="ECO:0000256" key="4">
    <source>
        <dbReference type="ARBA" id="ARBA00023125"/>
    </source>
</evidence>
<dbReference type="InterPro" id="IPR036388">
    <property type="entry name" value="WH-like_DNA-bd_sf"/>
</dbReference>
<dbReference type="InterPro" id="IPR013249">
    <property type="entry name" value="RNA_pol_sigma70_r4_t2"/>
</dbReference>
<dbReference type="GO" id="GO:0006352">
    <property type="term" value="P:DNA-templated transcription initiation"/>
    <property type="evidence" value="ECO:0007669"/>
    <property type="project" value="InterPro"/>
</dbReference>
<evidence type="ECO:0000259" key="7">
    <source>
        <dbReference type="Pfam" id="PF08281"/>
    </source>
</evidence>
<dbReference type="EMBL" id="VFPH01000003">
    <property type="protein sequence ID" value="TQM36002.1"/>
    <property type="molecule type" value="Genomic_DNA"/>
</dbReference>
<keyword evidence="4" id="KW-0238">DNA-binding</keyword>
<accession>A0A543FQ93</accession>
<dbReference type="PANTHER" id="PTHR43133">
    <property type="entry name" value="RNA POLYMERASE ECF-TYPE SIGMA FACTO"/>
    <property type="match status" value="1"/>
</dbReference>
<dbReference type="Pfam" id="PF08281">
    <property type="entry name" value="Sigma70_r4_2"/>
    <property type="match status" value="1"/>
</dbReference>
<comment type="similarity">
    <text evidence="1">Belongs to the sigma-70 factor family. ECF subfamily.</text>
</comment>
<dbReference type="OrthoDB" id="9780326at2"/>
<comment type="caution">
    <text evidence="8">The sequence shown here is derived from an EMBL/GenBank/DDBJ whole genome shotgun (WGS) entry which is preliminary data.</text>
</comment>
<keyword evidence="9" id="KW-1185">Reference proteome</keyword>
<dbReference type="PANTHER" id="PTHR43133:SF50">
    <property type="entry name" value="ECF RNA POLYMERASE SIGMA FACTOR SIGM"/>
    <property type="match status" value="1"/>
</dbReference>
<keyword evidence="5" id="KW-0804">Transcription</keyword>
<dbReference type="AlphaFoldDB" id="A0A543FQ93"/>
<protein>
    <submittedName>
        <fullName evidence="8">RNA polymerase ECF family sigma subunit</fullName>
    </submittedName>
</protein>
<evidence type="ECO:0000256" key="5">
    <source>
        <dbReference type="ARBA" id="ARBA00023163"/>
    </source>
</evidence>
<evidence type="ECO:0000256" key="1">
    <source>
        <dbReference type="ARBA" id="ARBA00010641"/>
    </source>
</evidence>
<reference evidence="8 9" key="1">
    <citation type="submission" date="2019-06" db="EMBL/GenBank/DDBJ databases">
        <title>Sequencing the genomes of 1000 actinobacteria strains.</title>
        <authorList>
            <person name="Klenk H.-P."/>
        </authorList>
    </citation>
    <scope>NUCLEOTIDE SEQUENCE [LARGE SCALE GENOMIC DNA]</scope>
    <source>
        <strain evidence="8 9">DSM 45511</strain>
    </source>
</reference>
<dbReference type="GO" id="GO:0016987">
    <property type="term" value="F:sigma factor activity"/>
    <property type="evidence" value="ECO:0007669"/>
    <property type="project" value="UniProtKB-KW"/>
</dbReference>
<dbReference type="InterPro" id="IPR039425">
    <property type="entry name" value="RNA_pol_sigma-70-like"/>
</dbReference>
<dbReference type="Gene3D" id="1.10.10.10">
    <property type="entry name" value="Winged helix-like DNA-binding domain superfamily/Winged helix DNA-binding domain"/>
    <property type="match status" value="1"/>
</dbReference>
<feature type="domain" description="RNA polymerase sigma-70 region 2" evidence="6">
    <location>
        <begin position="24"/>
        <end position="91"/>
    </location>
</feature>
<name>A0A543FQ93_9PSEU</name>
<evidence type="ECO:0000256" key="2">
    <source>
        <dbReference type="ARBA" id="ARBA00023015"/>
    </source>
</evidence>
<dbReference type="InterPro" id="IPR013324">
    <property type="entry name" value="RNA_pol_sigma_r3/r4-like"/>
</dbReference>